<evidence type="ECO:0000313" key="2">
    <source>
        <dbReference type="EMBL" id="PNF22294.1"/>
    </source>
</evidence>
<name>A0A2J7Q136_9NEOP</name>
<dbReference type="GO" id="GO:0019005">
    <property type="term" value="C:SCF ubiquitin ligase complex"/>
    <property type="evidence" value="ECO:0007669"/>
    <property type="project" value="TreeGrafter"/>
</dbReference>
<feature type="non-terminal residue" evidence="2">
    <location>
        <position position="1"/>
    </location>
</feature>
<dbReference type="PANTHER" id="PTHR13318">
    <property type="entry name" value="PARTNER OF PAIRED, ISOFORM B-RELATED"/>
    <property type="match status" value="1"/>
</dbReference>
<organism evidence="2 3">
    <name type="scientific">Cryptotermes secundus</name>
    <dbReference type="NCBI Taxonomy" id="105785"/>
    <lineage>
        <taxon>Eukaryota</taxon>
        <taxon>Metazoa</taxon>
        <taxon>Ecdysozoa</taxon>
        <taxon>Arthropoda</taxon>
        <taxon>Hexapoda</taxon>
        <taxon>Insecta</taxon>
        <taxon>Pterygota</taxon>
        <taxon>Neoptera</taxon>
        <taxon>Polyneoptera</taxon>
        <taxon>Dictyoptera</taxon>
        <taxon>Blattodea</taxon>
        <taxon>Blattoidea</taxon>
        <taxon>Termitoidae</taxon>
        <taxon>Kalotermitidae</taxon>
        <taxon>Cryptotermitinae</taxon>
        <taxon>Cryptotermes</taxon>
    </lineage>
</organism>
<comment type="caution">
    <text evidence="2">The sequence shown here is derived from an EMBL/GenBank/DDBJ whole genome shotgun (WGS) entry which is preliminary data.</text>
</comment>
<accession>A0A2J7Q136</accession>
<dbReference type="PANTHER" id="PTHR13318:SF190">
    <property type="entry name" value="PARTNER OF PAIRED, ISOFORM B"/>
    <property type="match status" value="1"/>
</dbReference>
<feature type="domain" description="F-box/LRR-repeat protein 15-like leucin rich repeat" evidence="1">
    <location>
        <begin position="113"/>
        <end position="208"/>
    </location>
</feature>
<dbReference type="InterPro" id="IPR057207">
    <property type="entry name" value="FBXL15_LRR"/>
</dbReference>
<dbReference type="AlphaFoldDB" id="A0A2J7Q136"/>
<sequence>LLNRCTDVAAQCMEQYIDTVKVLPPALKSKLLVVACNRGSVNSKILCCLLHPNVKTLDLSECSISDDSVRAIYKCTHLYKLDLNPGRNQNREISTAVLLGLFPNIPYLSVLYLNQCLAVVDEVLASIANNCPLLTKLDIGGCIAVTDTSLKLLNKHKYLTSLNISHSQVSDAGILALVQGECRESLRELRLNNCIHITDFAVESIVHHCTNMEVLILHKNPVSGN</sequence>
<dbReference type="Proteomes" id="UP000235965">
    <property type="component" value="Unassembled WGS sequence"/>
</dbReference>
<dbReference type="OrthoDB" id="10257471at2759"/>
<evidence type="ECO:0000313" key="3">
    <source>
        <dbReference type="Proteomes" id="UP000235965"/>
    </source>
</evidence>
<dbReference type="InterPro" id="IPR006553">
    <property type="entry name" value="Leu-rich_rpt_Cys-con_subtyp"/>
</dbReference>
<dbReference type="InterPro" id="IPR032675">
    <property type="entry name" value="LRR_dom_sf"/>
</dbReference>
<dbReference type="GO" id="GO:0031146">
    <property type="term" value="P:SCF-dependent proteasomal ubiquitin-dependent protein catabolic process"/>
    <property type="evidence" value="ECO:0007669"/>
    <property type="project" value="TreeGrafter"/>
</dbReference>
<dbReference type="InParanoid" id="A0A2J7Q136"/>
<evidence type="ECO:0000259" key="1">
    <source>
        <dbReference type="Pfam" id="PF25372"/>
    </source>
</evidence>
<dbReference type="Pfam" id="PF13516">
    <property type="entry name" value="LRR_6"/>
    <property type="match status" value="1"/>
</dbReference>
<proteinExistence type="predicted"/>
<gene>
    <name evidence="2" type="ORF">B7P43_G02902</name>
</gene>
<reference evidence="2 3" key="1">
    <citation type="submission" date="2017-12" db="EMBL/GenBank/DDBJ databases">
        <title>Hemimetabolous genomes reveal molecular basis of termite eusociality.</title>
        <authorList>
            <person name="Harrison M.C."/>
            <person name="Jongepier E."/>
            <person name="Robertson H.M."/>
            <person name="Arning N."/>
            <person name="Bitard-Feildel T."/>
            <person name="Chao H."/>
            <person name="Childers C.P."/>
            <person name="Dinh H."/>
            <person name="Doddapaneni H."/>
            <person name="Dugan S."/>
            <person name="Gowin J."/>
            <person name="Greiner C."/>
            <person name="Han Y."/>
            <person name="Hu H."/>
            <person name="Hughes D.S.T."/>
            <person name="Huylmans A.-K."/>
            <person name="Kemena C."/>
            <person name="Kremer L.P.M."/>
            <person name="Lee S.L."/>
            <person name="Lopez-Ezquerra A."/>
            <person name="Mallet L."/>
            <person name="Monroy-Kuhn J.M."/>
            <person name="Moser A."/>
            <person name="Murali S.C."/>
            <person name="Muzny D.M."/>
            <person name="Otani S."/>
            <person name="Piulachs M.-D."/>
            <person name="Poelchau M."/>
            <person name="Qu J."/>
            <person name="Schaub F."/>
            <person name="Wada-Katsumata A."/>
            <person name="Worley K.C."/>
            <person name="Xie Q."/>
            <person name="Ylla G."/>
            <person name="Poulsen M."/>
            <person name="Gibbs R.A."/>
            <person name="Schal C."/>
            <person name="Richards S."/>
            <person name="Belles X."/>
            <person name="Korb J."/>
            <person name="Bornberg-Bauer E."/>
        </authorList>
    </citation>
    <scope>NUCLEOTIDE SEQUENCE [LARGE SCALE GENOMIC DNA]</scope>
    <source>
        <tissue evidence="2">Whole body</tissue>
    </source>
</reference>
<dbReference type="STRING" id="105785.A0A2J7Q136"/>
<dbReference type="Pfam" id="PF25372">
    <property type="entry name" value="DUF7885"/>
    <property type="match status" value="1"/>
</dbReference>
<dbReference type="EMBL" id="NEVH01019960">
    <property type="protein sequence ID" value="PNF22294.1"/>
    <property type="molecule type" value="Genomic_DNA"/>
</dbReference>
<dbReference type="SUPFAM" id="SSF52047">
    <property type="entry name" value="RNI-like"/>
    <property type="match status" value="1"/>
</dbReference>
<dbReference type="InterPro" id="IPR001611">
    <property type="entry name" value="Leu-rich_rpt"/>
</dbReference>
<keyword evidence="3" id="KW-1185">Reference proteome</keyword>
<dbReference type="Gene3D" id="3.80.10.10">
    <property type="entry name" value="Ribonuclease Inhibitor"/>
    <property type="match status" value="1"/>
</dbReference>
<dbReference type="SMART" id="SM00367">
    <property type="entry name" value="LRR_CC"/>
    <property type="match status" value="4"/>
</dbReference>
<protein>
    <recommendedName>
        <fullName evidence="1">F-box/LRR-repeat protein 15-like leucin rich repeat domain-containing protein</fullName>
    </recommendedName>
</protein>